<gene>
    <name evidence="1" type="ORF">SK128_022168</name>
</gene>
<dbReference type="EMBL" id="JAXCGZ010007697">
    <property type="protein sequence ID" value="KAK7078711.1"/>
    <property type="molecule type" value="Genomic_DNA"/>
</dbReference>
<dbReference type="AlphaFoldDB" id="A0AAN9A311"/>
<accession>A0AAN9A311</accession>
<proteinExistence type="predicted"/>
<evidence type="ECO:0000313" key="1">
    <source>
        <dbReference type="EMBL" id="KAK7078711.1"/>
    </source>
</evidence>
<keyword evidence="2" id="KW-1185">Reference proteome</keyword>
<reference evidence="1 2" key="1">
    <citation type="submission" date="2023-11" db="EMBL/GenBank/DDBJ databases">
        <title>Halocaridina rubra genome assembly.</title>
        <authorList>
            <person name="Smith C."/>
        </authorList>
    </citation>
    <scope>NUCLEOTIDE SEQUENCE [LARGE SCALE GENOMIC DNA]</scope>
    <source>
        <strain evidence="1">EP-1</strain>
        <tissue evidence="1">Whole</tissue>
    </source>
</reference>
<evidence type="ECO:0000313" key="2">
    <source>
        <dbReference type="Proteomes" id="UP001381693"/>
    </source>
</evidence>
<organism evidence="1 2">
    <name type="scientific">Halocaridina rubra</name>
    <name type="common">Hawaiian red shrimp</name>
    <dbReference type="NCBI Taxonomy" id="373956"/>
    <lineage>
        <taxon>Eukaryota</taxon>
        <taxon>Metazoa</taxon>
        <taxon>Ecdysozoa</taxon>
        <taxon>Arthropoda</taxon>
        <taxon>Crustacea</taxon>
        <taxon>Multicrustacea</taxon>
        <taxon>Malacostraca</taxon>
        <taxon>Eumalacostraca</taxon>
        <taxon>Eucarida</taxon>
        <taxon>Decapoda</taxon>
        <taxon>Pleocyemata</taxon>
        <taxon>Caridea</taxon>
        <taxon>Atyoidea</taxon>
        <taxon>Atyidae</taxon>
        <taxon>Halocaridina</taxon>
    </lineage>
</organism>
<protein>
    <submittedName>
        <fullName evidence="1">Uncharacterized protein</fullName>
    </submittedName>
</protein>
<dbReference type="Proteomes" id="UP001381693">
    <property type="component" value="Unassembled WGS sequence"/>
</dbReference>
<sequence>MFATEFAATTGKAVASNAIGLQGTQRPPSTPYVGAKQKKNKQRYQPLPSLSQLVGPQSHQLEIYLTITFDKQVNDVDFELYLLKVARENDTDLEYFKDKENNRILKTKTPLHSEELQKMECLGYEKANTTPHKRLNSRMGGKVSIPPTG</sequence>
<comment type="caution">
    <text evidence="1">The sequence shown here is derived from an EMBL/GenBank/DDBJ whole genome shotgun (WGS) entry which is preliminary data.</text>
</comment>
<name>A0AAN9A311_HALRR</name>